<evidence type="ECO:0000256" key="8">
    <source>
        <dbReference type="ARBA" id="ARBA00023136"/>
    </source>
</evidence>
<organism evidence="12 13">
    <name type="scientific">Olpidium bornovanus</name>
    <dbReference type="NCBI Taxonomy" id="278681"/>
    <lineage>
        <taxon>Eukaryota</taxon>
        <taxon>Fungi</taxon>
        <taxon>Fungi incertae sedis</taxon>
        <taxon>Olpidiomycota</taxon>
        <taxon>Olpidiomycotina</taxon>
        <taxon>Olpidiomycetes</taxon>
        <taxon>Olpidiales</taxon>
        <taxon>Olpidiaceae</taxon>
        <taxon>Olpidium</taxon>
    </lineage>
</organism>
<dbReference type="GO" id="GO:0005743">
    <property type="term" value="C:mitochondrial inner membrane"/>
    <property type="evidence" value="ECO:0007669"/>
    <property type="project" value="UniProtKB-SubCell"/>
</dbReference>
<accession>A0A8H7ZY31</accession>
<keyword evidence="8 10" id="KW-0472">Membrane</keyword>
<evidence type="ECO:0000256" key="2">
    <source>
        <dbReference type="ARBA" id="ARBA00022692"/>
    </source>
</evidence>
<evidence type="ECO:0000256" key="10">
    <source>
        <dbReference type="RuleBase" id="RU364128"/>
    </source>
</evidence>
<feature type="non-terminal residue" evidence="12">
    <location>
        <position position="1"/>
    </location>
</feature>
<keyword evidence="13" id="KW-1185">Reference proteome</keyword>
<comment type="subcellular location">
    <subcellularLocation>
        <location evidence="10">Mitochondrion inner membrane</location>
        <topology evidence="10">Multi-pass membrane protein</topology>
    </subcellularLocation>
</comment>
<evidence type="ECO:0000313" key="12">
    <source>
        <dbReference type="EMBL" id="KAG5461668.1"/>
    </source>
</evidence>
<evidence type="ECO:0000256" key="9">
    <source>
        <dbReference type="ARBA" id="ARBA00024807"/>
    </source>
</evidence>
<proteinExistence type="inferred from homology"/>
<sequence length="285" mass="31287">LYRREHGDEQSEKVAAEEHRAAEQAVERAREAYVEAIRERYHEEQSWSDRVRGAATYGTWALMGVNVLLFLLVQTVFEPRKRDKLVARFEATLDRRTLEERAIVGKQLKLAVEDAAAKNGARVDDVLRSFSVEATALLDSLVKEREAMGHTAEEASALAEMDLYDGRRLAGGSIMPSALPPSSAPETTYEEPRAVAERCFAGNAHPPKSPDDIAREAVSAERNRIAGLWPPTSGWSHFIRSVCSAASIAAESPRQLTNKELILVGAQSALFGCLVTGLATAIFGR</sequence>
<dbReference type="OrthoDB" id="5595506at2759"/>
<comment type="subunit">
    <text evidence="10">Homooligomer.</text>
</comment>
<dbReference type="AlphaFoldDB" id="A0A8H7ZY31"/>
<keyword evidence="5 10" id="KW-1133">Transmembrane helix</keyword>
<comment type="caution">
    <text evidence="12">The sequence shown here is derived from an EMBL/GenBank/DDBJ whole genome shotgun (WGS) entry which is preliminary data.</text>
</comment>
<comment type="function">
    <text evidence="9">Required for the maintenance of the structure of the mitochondrial inner membrane. Involved in mitochondrial morphology. Causes growth arrest when highly overexpressed.</text>
</comment>
<keyword evidence="4 10" id="KW-0809">Transit peptide</keyword>
<evidence type="ECO:0000256" key="6">
    <source>
        <dbReference type="ARBA" id="ARBA00023054"/>
    </source>
</evidence>
<keyword evidence="7 10" id="KW-0496">Mitochondrion</keyword>
<keyword evidence="6" id="KW-0175">Coiled coil</keyword>
<keyword evidence="3 10" id="KW-0999">Mitochondrion inner membrane</keyword>
<comment type="similarity">
    <text evidence="1 10">Belongs to the SHE9 family.</text>
</comment>
<keyword evidence="2 10" id="KW-0812">Transmembrane</keyword>
<feature type="transmembrane region" description="Helical" evidence="10">
    <location>
        <begin position="261"/>
        <end position="283"/>
    </location>
</feature>
<evidence type="ECO:0000313" key="13">
    <source>
        <dbReference type="Proteomes" id="UP000673691"/>
    </source>
</evidence>
<gene>
    <name evidence="12" type="ORF">BJ554DRAFT_6097</name>
</gene>
<dbReference type="PANTHER" id="PTHR31961">
    <property type="entry name" value="SENSITIVE TO HIGH EXPRESSION PROTEIN 9, MITOCHONDRIAL"/>
    <property type="match status" value="1"/>
</dbReference>
<reference evidence="12 13" key="1">
    <citation type="journal article" name="Sci. Rep.">
        <title>Genome-scale phylogenetic analyses confirm Olpidium as the closest living zoosporic fungus to the non-flagellated, terrestrial fungi.</title>
        <authorList>
            <person name="Chang Y."/>
            <person name="Rochon D."/>
            <person name="Sekimoto S."/>
            <person name="Wang Y."/>
            <person name="Chovatia M."/>
            <person name="Sandor L."/>
            <person name="Salamov A."/>
            <person name="Grigoriev I.V."/>
            <person name="Stajich J.E."/>
            <person name="Spatafora J.W."/>
        </authorList>
    </citation>
    <scope>NUCLEOTIDE SEQUENCE [LARGE SCALE GENOMIC DNA]</scope>
    <source>
        <strain evidence="12">S191</strain>
    </source>
</reference>
<evidence type="ECO:0000256" key="4">
    <source>
        <dbReference type="ARBA" id="ARBA00022946"/>
    </source>
</evidence>
<feature type="region of interest" description="Disordered" evidence="11">
    <location>
        <begin position="1"/>
        <end position="21"/>
    </location>
</feature>
<dbReference type="Proteomes" id="UP000673691">
    <property type="component" value="Unassembled WGS sequence"/>
</dbReference>
<dbReference type="PANTHER" id="PTHR31961:SF3">
    <property type="entry name" value="SENSITIVE TO HIGH EXPRESSION PROTEIN 9, MITOCHONDRIAL"/>
    <property type="match status" value="1"/>
</dbReference>
<dbReference type="GO" id="GO:0007007">
    <property type="term" value="P:inner mitochondrial membrane organization"/>
    <property type="evidence" value="ECO:0007669"/>
    <property type="project" value="TreeGrafter"/>
</dbReference>
<evidence type="ECO:0000256" key="11">
    <source>
        <dbReference type="SAM" id="MobiDB-lite"/>
    </source>
</evidence>
<evidence type="ECO:0000256" key="3">
    <source>
        <dbReference type="ARBA" id="ARBA00022792"/>
    </source>
</evidence>
<dbReference type="Pfam" id="PF05546">
    <property type="entry name" value="She9_MDM33"/>
    <property type="match status" value="1"/>
</dbReference>
<evidence type="ECO:0000256" key="5">
    <source>
        <dbReference type="ARBA" id="ARBA00022989"/>
    </source>
</evidence>
<protein>
    <recommendedName>
        <fullName evidence="10">Sensitive to high expression protein 9, mitochondrial</fullName>
    </recommendedName>
</protein>
<evidence type="ECO:0000256" key="7">
    <source>
        <dbReference type="ARBA" id="ARBA00023128"/>
    </source>
</evidence>
<feature type="transmembrane region" description="Helical" evidence="10">
    <location>
        <begin position="57"/>
        <end position="77"/>
    </location>
</feature>
<dbReference type="InterPro" id="IPR008839">
    <property type="entry name" value="MDM33_fungi"/>
</dbReference>
<evidence type="ECO:0000256" key="1">
    <source>
        <dbReference type="ARBA" id="ARBA00007472"/>
    </source>
</evidence>
<dbReference type="EMBL" id="JAEFCI010003309">
    <property type="protein sequence ID" value="KAG5461668.1"/>
    <property type="molecule type" value="Genomic_DNA"/>
</dbReference>
<name>A0A8H7ZY31_9FUNG</name>